<dbReference type="GO" id="GO:0016620">
    <property type="term" value="F:oxidoreductase activity, acting on the aldehyde or oxo group of donors, NAD or NADP as acceptor"/>
    <property type="evidence" value="ECO:0007669"/>
    <property type="project" value="InterPro"/>
</dbReference>
<dbReference type="PANTHER" id="PTHR11699">
    <property type="entry name" value="ALDEHYDE DEHYDROGENASE-RELATED"/>
    <property type="match status" value="1"/>
</dbReference>
<dbReference type="Gene3D" id="2.60.120.10">
    <property type="entry name" value="Jelly Rolls"/>
    <property type="match status" value="1"/>
</dbReference>
<protein>
    <submittedName>
        <fullName evidence="3">Iron-dependent alcohol dehydrogenase of the multifunctional alcohol dehydrogenase AdhE</fullName>
    </submittedName>
</protein>
<accession>A0A1Y0IE63</accession>
<reference evidence="3 4" key="1">
    <citation type="submission" date="2017-05" db="EMBL/GenBank/DDBJ databases">
        <title>Genomic insights into alkan degradation activity of Oleiphilus messinensis.</title>
        <authorList>
            <person name="Kozyavkin S.A."/>
            <person name="Slesarev A.I."/>
            <person name="Golyshin P.N."/>
            <person name="Korzhenkov A."/>
            <person name="Golyshina O.N."/>
            <person name="Toshchakov S.V."/>
        </authorList>
    </citation>
    <scope>NUCLEOTIDE SEQUENCE [LARGE SCALE GENOMIC DNA]</scope>
    <source>
        <strain evidence="3 4">ME102</strain>
    </source>
</reference>
<dbReference type="SUPFAM" id="SSF53720">
    <property type="entry name" value="ALDH-like"/>
    <property type="match status" value="1"/>
</dbReference>
<dbReference type="Proteomes" id="UP000196027">
    <property type="component" value="Chromosome"/>
</dbReference>
<evidence type="ECO:0000259" key="2">
    <source>
        <dbReference type="PROSITE" id="PS50042"/>
    </source>
</evidence>
<keyword evidence="1" id="KW-0560">Oxidoreductase</keyword>
<dbReference type="CDD" id="cd00038">
    <property type="entry name" value="CAP_ED"/>
    <property type="match status" value="1"/>
</dbReference>
<dbReference type="Pfam" id="PF00171">
    <property type="entry name" value="Aldedh"/>
    <property type="match status" value="1"/>
</dbReference>
<dbReference type="KEGG" id="ome:OLMES_4058"/>
<evidence type="ECO:0000313" key="4">
    <source>
        <dbReference type="Proteomes" id="UP000196027"/>
    </source>
</evidence>
<dbReference type="InterPro" id="IPR016161">
    <property type="entry name" value="Ald_DH/histidinol_DH"/>
</dbReference>
<gene>
    <name evidence="3" type="ORF">OLMES_4058</name>
</gene>
<sequence length="590" mass="63913">MEAKVLFEEIVQPNDMEKLFGSMEKVVVQNGGIIFNQDELAESCFYIQTGLVDTFSFDDDTQSETKLDSYESGDLLGAVDIVESTPHAMSAVANGTVALLKIKQEKLNRLMIQSPAVYQEFLKLAANTVNKRYRALQEVVKAQAVFGLESPVIDQMIARACKAQKSILAVPEAAIDQLISDIAEAVYDQAESLAKQTVEESGMGVYEHKLLKIKLGTLEVAESLIGKPGTETIQIEAPNVEVAAMPMGVVFGLIPITNPVETMVFKVLISIKSRNAIVVSNHRKGRNVGDRTLEIIHAVLKKHNVSTDLVQTPNLPANRKVTSAIMKHDGIAFILATGGPSMVKSAYQSGTPAIGVGKGNAPVWICKDANIENAVQCVVNSKAFDNGIVCGSENNLLVDQSIRHEFIDLAIQTGSAYLNEDEVQRLLITLFTPHGKLQEQWVGQTAEKICTAAQITRDYPIKVILAPVVAFDLHSPLLREKLIPVLSIMFTESDDQALTWAKQILSTEGEGHTAIIHSESRENVRAFSQAVSVSRVIVNTPGTLGCIGAANGLQLSWTLGCGTLGGSSTSDNVTYTHLQNTKRIALHSIA</sequence>
<proteinExistence type="predicted"/>
<evidence type="ECO:0000256" key="1">
    <source>
        <dbReference type="ARBA" id="ARBA00023002"/>
    </source>
</evidence>
<dbReference type="InterPro" id="IPR016163">
    <property type="entry name" value="Ald_DH_C"/>
</dbReference>
<keyword evidence="4" id="KW-1185">Reference proteome</keyword>
<dbReference type="RefSeq" id="WP_087462896.1">
    <property type="nucleotide sequence ID" value="NZ_CP021425.1"/>
</dbReference>
<dbReference type="AlphaFoldDB" id="A0A1Y0IE63"/>
<dbReference type="SMART" id="SM00100">
    <property type="entry name" value="cNMP"/>
    <property type="match status" value="1"/>
</dbReference>
<dbReference type="SUPFAM" id="SSF51206">
    <property type="entry name" value="cAMP-binding domain-like"/>
    <property type="match status" value="1"/>
</dbReference>
<dbReference type="InterPro" id="IPR016162">
    <property type="entry name" value="Ald_DH_N"/>
</dbReference>
<dbReference type="PROSITE" id="PS50042">
    <property type="entry name" value="CNMP_BINDING_3"/>
    <property type="match status" value="1"/>
</dbReference>
<name>A0A1Y0IE63_9GAMM</name>
<dbReference type="Gene3D" id="3.40.309.10">
    <property type="entry name" value="Aldehyde Dehydrogenase, Chain A, domain 2"/>
    <property type="match status" value="1"/>
</dbReference>
<evidence type="ECO:0000313" key="3">
    <source>
        <dbReference type="EMBL" id="ARU58076.1"/>
    </source>
</evidence>
<dbReference type="OrthoDB" id="9815791at2"/>
<dbReference type="InterPro" id="IPR000595">
    <property type="entry name" value="cNMP-bd_dom"/>
</dbReference>
<dbReference type="Pfam" id="PF00027">
    <property type="entry name" value="cNMP_binding"/>
    <property type="match status" value="1"/>
</dbReference>
<organism evidence="3 4">
    <name type="scientific">Oleiphilus messinensis</name>
    <dbReference type="NCBI Taxonomy" id="141451"/>
    <lineage>
        <taxon>Bacteria</taxon>
        <taxon>Pseudomonadati</taxon>
        <taxon>Pseudomonadota</taxon>
        <taxon>Gammaproteobacteria</taxon>
        <taxon>Oceanospirillales</taxon>
        <taxon>Oleiphilaceae</taxon>
        <taxon>Oleiphilus</taxon>
    </lineage>
</organism>
<dbReference type="InterPro" id="IPR018490">
    <property type="entry name" value="cNMP-bd_dom_sf"/>
</dbReference>
<feature type="domain" description="Cyclic nucleotide-binding" evidence="2">
    <location>
        <begin position="7"/>
        <end position="111"/>
    </location>
</feature>
<dbReference type="InterPro" id="IPR015590">
    <property type="entry name" value="Aldehyde_DH_dom"/>
</dbReference>
<dbReference type="InterPro" id="IPR014710">
    <property type="entry name" value="RmlC-like_jellyroll"/>
</dbReference>
<dbReference type="EMBL" id="CP021425">
    <property type="protein sequence ID" value="ARU58076.1"/>
    <property type="molecule type" value="Genomic_DNA"/>
</dbReference>
<dbReference type="Gene3D" id="3.40.605.10">
    <property type="entry name" value="Aldehyde Dehydrogenase, Chain A, domain 1"/>
    <property type="match status" value="1"/>
</dbReference>